<keyword evidence="1" id="KW-0175">Coiled coil</keyword>
<dbReference type="NCBIfam" id="TIGR03545">
    <property type="entry name" value="TIGR03545 family protein"/>
    <property type="match status" value="1"/>
</dbReference>
<dbReference type="RefSeq" id="WP_144985077.1">
    <property type="nucleotide sequence ID" value="NZ_CP037920.1"/>
</dbReference>
<gene>
    <name evidence="2" type="ORF">V144x_21250</name>
</gene>
<feature type="coiled-coil region" evidence="1">
    <location>
        <begin position="539"/>
        <end position="570"/>
    </location>
</feature>
<evidence type="ECO:0008006" key="4">
    <source>
        <dbReference type="Google" id="ProtNLM"/>
    </source>
</evidence>
<dbReference type="KEGG" id="gaw:V144x_21250"/>
<dbReference type="AlphaFoldDB" id="A0A517VUJ4"/>
<feature type="coiled-coil region" evidence="1">
    <location>
        <begin position="174"/>
        <end position="201"/>
    </location>
</feature>
<dbReference type="Proteomes" id="UP000318704">
    <property type="component" value="Chromosome"/>
</dbReference>
<evidence type="ECO:0000313" key="3">
    <source>
        <dbReference type="Proteomes" id="UP000318704"/>
    </source>
</evidence>
<reference evidence="2 3" key="1">
    <citation type="submission" date="2019-03" db="EMBL/GenBank/DDBJ databases">
        <title>Deep-cultivation of Planctomycetes and their phenomic and genomic characterization uncovers novel biology.</title>
        <authorList>
            <person name="Wiegand S."/>
            <person name="Jogler M."/>
            <person name="Boedeker C."/>
            <person name="Pinto D."/>
            <person name="Vollmers J."/>
            <person name="Rivas-Marin E."/>
            <person name="Kohn T."/>
            <person name="Peeters S.H."/>
            <person name="Heuer A."/>
            <person name="Rast P."/>
            <person name="Oberbeckmann S."/>
            <person name="Bunk B."/>
            <person name="Jeske O."/>
            <person name="Meyerdierks A."/>
            <person name="Storesund J.E."/>
            <person name="Kallscheuer N."/>
            <person name="Luecker S."/>
            <person name="Lage O.M."/>
            <person name="Pohl T."/>
            <person name="Merkel B.J."/>
            <person name="Hornburger P."/>
            <person name="Mueller R.-W."/>
            <person name="Bruemmer F."/>
            <person name="Labrenz M."/>
            <person name="Spormann A.M."/>
            <person name="Op den Camp H."/>
            <person name="Overmann J."/>
            <person name="Amann R."/>
            <person name="Jetten M.S.M."/>
            <person name="Mascher T."/>
            <person name="Medema M.H."/>
            <person name="Devos D.P."/>
            <person name="Kaster A.-K."/>
            <person name="Ovreas L."/>
            <person name="Rohde M."/>
            <person name="Galperin M.Y."/>
            <person name="Jogler C."/>
        </authorList>
    </citation>
    <scope>NUCLEOTIDE SEQUENCE [LARGE SCALE GENOMIC DNA]</scope>
    <source>
        <strain evidence="2 3">V144</strain>
    </source>
</reference>
<organism evidence="2 3">
    <name type="scientific">Gimesia aquarii</name>
    <dbReference type="NCBI Taxonomy" id="2527964"/>
    <lineage>
        <taxon>Bacteria</taxon>
        <taxon>Pseudomonadati</taxon>
        <taxon>Planctomycetota</taxon>
        <taxon>Planctomycetia</taxon>
        <taxon>Planctomycetales</taxon>
        <taxon>Planctomycetaceae</taxon>
        <taxon>Gimesia</taxon>
    </lineage>
</organism>
<evidence type="ECO:0000313" key="2">
    <source>
        <dbReference type="EMBL" id="QDT96667.1"/>
    </source>
</evidence>
<accession>A0A517VUJ4</accession>
<dbReference type="EMBL" id="CP037920">
    <property type="protein sequence ID" value="QDT96667.1"/>
    <property type="molecule type" value="Genomic_DNA"/>
</dbReference>
<protein>
    <recommendedName>
        <fullName evidence="4">TIGR03545 family protein</fullName>
    </recommendedName>
</protein>
<sequence>MRWNYLLPRFTIAAIIWFFFAFAFDPLVRSSLVSLGQKVTGTKVDVFGLQTGFFPPSIKTGPVTIASHSNEQRNLVRFDQIEMKLAGKPLMHRNLIVEEVTVSGMEFDAPRTTSGKLSETTPGQSETRFHFDTNPFRKTSKELGKSWLSSLTSSLTEQLDPNRLETVRVSKIVQQEWKQRFSQYETRLQQIKLEADSVQNKVKTAGGKTLNKIKTYAQSAERVDQLIKEGKQIRNELKLLPQIAQQDYQRIEEAKERDLTNLDQMLESISPDPHKILHALLGEELSRQLNQVSGWSNMILQTVRTLQDEQEPDRSQGEWIDFRRDTSLPQVLFKKIRLTGAVRVNQQKYSFVGMIKDLSCSPKLYQEPITIQAQIEAEANIKMAGDLKFYQESPTHEFVVLVKLPHQKKITLENSETLSLFLIADQTECKSHISFREEDFQCRLEFKQTPVRFQLSSPKTNHQAIRSILEHSLASIDSISATLNYSGSYENPELKIESELGQKIAEGLNMALEAEFNRQKQEKALKIEHLASQEREKLIQKLNGQYSEIIAHLEEQESKVQAVIQKVSNRPLDIRQLLR</sequence>
<proteinExistence type="predicted"/>
<dbReference type="InterPro" id="IPR019934">
    <property type="entry name" value="CHP03545"/>
</dbReference>
<name>A0A517VUJ4_9PLAN</name>
<evidence type="ECO:0000256" key="1">
    <source>
        <dbReference type="SAM" id="Coils"/>
    </source>
</evidence>